<dbReference type="AlphaFoldDB" id="A0A6V7Q6S5"/>
<evidence type="ECO:0000313" key="1">
    <source>
        <dbReference type="EMBL" id="CAD1838889.1"/>
    </source>
</evidence>
<dbReference type="Gene3D" id="3.40.50.150">
    <property type="entry name" value="Vaccinia Virus protein VP39"/>
    <property type="match status" value="1"/>
</dbReference>
<organism evidence="1">
    <name type="scientific">Ananas comosus var. bracteatus</name>
    <name type="common">red pineapple</name>
    <dbReference type="NCBI Taxonomy" id="296719"/>
    <lineage>
        <taxon>Eukaryota</taxon>
        <taxon>Viridiplantae</taxon>
        <taxon>Streptophyta</taxon>
        <taxon>Embryophyta</taxon>
        <taxon>Tracheophyta</taxon>
        <taxon>Spermatophyta</taxon>
        <taxon>Magnoliopsida</taxon>
        <taxon>Liliopsida</taxon>
        <taxon>Poales</taxon>
        <taxon>Bromeliaceae</taxon>
        <taxon>Bromelioideae</taxon>
        <taxon>Ananas</taxon>
    </lineage>
</organism>
<dbReference type="InterPro" id="IPR029063">
    <property type="entry name" value="SAM-dependent_MTases_sf"/>
</dbReference>
<dbReference type="PANTHER" id="PTHR33593:SF16">
    <property type="entry name" value="OS08G0110600 PROTEIN"/>
    <property type="match status" value="1"/>
</dbReference>
<dbReference type="Pfam" id="PF07279">
    <property type="entry name" value="DUF1442"/>
    <property type="match status" value="1"/>
</dbReference>
<gene>
    <name evidence="1" type="ORF">CB5_LOCUS22100</name>
</gene>
<sequence>MSSWSPMHAMGAYLHSLQLCKEYYNQETNTSGSNKLMEPKLMEYVSALAAGNEARLIADIGSGGASPITLGLAVAAQQTGGRLICLRSDQKTLESAKKQIENFGLAGATEFAVGHPCDAVGRLRNVDFAVIDPNVLEECMEEVFLAIDMNPRGSIVVVSNVFQSRRLGGRVCSYGRVVKERGGVESVVVLPIGDGLEVTRIRRRVEMLEEMVVITCVGDQRGHFWCMRKCKMFHVDIRLDI</sequence>
<dbReference type="PANTHER" id="PTHR33593">
    <property type="entry name" value="DUF1442 FAMILY PROTEIN"/>
    <property type="match status" value="1"/>
</dbReference>
<dbReference type="SUPFAM" id="SSF53335">
    <property type="entry name" value="S-adenosyl-L-methionine-dependent methyltransferases"/>
    <property type="match status" value="1"/>
</dbReference>
<accession>A0A6V7Q6S5</accession>
<name>A0A6V7Q6S5_ANACO</name>
<proteinExistence type="predicted"/>
<protein>
    <submittedName>
        <fullName evidence="1">Uncharacterized protein</fullName>
    </submittedName>
</protein>
<dbReference type="EMBL" id="LR862133">
    <property type="protein sequence ID" value="CAD1838889.1"/>
    <property type="molecule type" value="Genomic_DNA"/>
</dbReference>
<reference evidence="1" key="1">
    <citation type="submission" date="2020-07" db="EMBL/GenBank/DDBJ databases">
        <authorList>
            <person name="Lin J."/>
        </authorList>
    </citation>
    <scope>NUCLEOTIDE SEQUENCE</scope>
</reference>
<dbReference type="InterPro" id="IPR009902">
    <property type="entry name" value="DUF1442"/>
</dbReference>